<proteinExistence type="predicted"/>
<protein>
    <recommendedName>
        <fullName evidence="3">F-box domain-containing protein</fullName>
    </recommendedName>
</protein>
<organism evidence="1 2">
    <name type="scientific">Mycena pura</name>
    <dbReference type="NCBI Taxonomy" id="153505"/>
    <lineage>
        <taxon>Eukaryota</taxon>
        <taxon>Fungi</taxon>
        <taxon>Dikarya</taxon>
        <taxon>Basidiomycota</taxon>
        <taxon>Agaricomycotina</taxon>
        <taxon>Agaricomycetes</taxon>
        <taxon>Agaricomycetidae</taxon>
        <taxon>Agaricales</taxon>
        <taxon>Marasmiineae</taxon>
        <taxon>Mycenaceae</taxon>
        <taxon>Mycena</taxon>
    </lineage>
</organism>
<reference evidence="1" key="1">
    <citation type="submission" date="2023-03" db="EMBL/GenBank/DDBJ databases">
        <title>Massive genome expansion in bonnet fungi (Mycena s.s.) driven by repeated elements and novel gene families across ecological guilds.</title>
        <authorList>
            <consortium name="Lawrence Berkeley National Laboratory"/>
            <person name="Harder C.B."/>
            <person name="Miyauchi S."/>
            <person name="Viragh M."/>
            <person name="Kuo A."/>
            <person name="Thoen E."/>
            <person name="Andreopoulos B."/>
            <person name="Lu D."/>
            <person name="Skrede I."/>
            <person name="Drula E."/>
            <person name="Henrissat B."/>
            <person name="Morin E."/>
            <person name="Kohler A."/>
            <person name="Barry K."/>
            <person name="LaButti K."/>
            <person name="Morin E."/>
            <person name="Salamov A."/>
            <person name="Lipzen A."/>
            <person name="Mereny Z."/>
            <person name="Hegedus B."/>
            <person name="Baldrian P."/>
            <person name="Stursova M."/>
            <person name="Weitz H."/>
            <person name="Taylor A."/>
            <person name="Grigoriev I.V."/>
            <person name="Nagy L.G."/>
            <person name="Martin F."/>
            <person name="Kauserud H."/>
        </authorList>
    </citation>
    <scope>NUCLEOTIDE SEQUENCE</scope>
    <source>
        <strain evidence="1">9144</strain>
    </source>
</reference>
<dbReference type="SUPFAM" id="SSF52047">
    <property type="entry name" value="RNI-like"/>
    <property type="match status" value="1"/>
</dbReference>
<dbReference type="AlphaFoldDB" id="A0AAD6UY83"/>
<keyword evidence="2" id="KW-1185">Reference proteome</keyword>
<dbReference type="Proteomes" id="UP001219525">
    <property type="component" value="Unassembled WGS sequence"/>
</dbReference>
<accession>A0AAD6UY83</accession>
<gene>
    <name evidence="1" type="ORF">GGX14DRAFT_402618</name>
</gene>
<sequence>MSTATAALRTRIEGLGRNNVRRDLNAICDPMARVPLEISSGIFMRCLPNSPRLDPGNFPMLSLRVCHLWSDIALATPFLWTTIHTKDGDAKNFDTLFEIWLNRAGSLPLSLSLCGDLHRVMPLVKQHAHHVQNLDLIFRSGELDDIKAPFPYLRKLTIELTPHYDDLGTQANYYIHAFIEIFRGAPSLVECELRGMPGDDVGDTIADSLLHPSLRLLRLGAEGSDSSAGILRHLTLPALEGLLVSALDIPSTEFISFLTRSSPPLKCLHLTTHDPIDRIFRLIPSLTELQLEFWSWNLTNEEAALSCLAADCLPNLRSLTIIGSFFGAHSEYKNLIVRVLTARRAFTRHAQLQSFRILFPIDKEILALDGSAIASLRQLAEDGLHIYVGPKGNNYI</sequence>
<evidence type="ECO:0008006" key="3">
    <source>
        <dbReference type="Google" id="ProtNLM"/>
    </source>
</evidence>
<name>A0AAD6UY83_9AGAR</name>
<comment type="caution">
    <text evidence="1">The sequence shown here is derived from an EMBL/GenBank/DDBJ whole genome shotgun (WGS) entry which is preliminary data.</text>
</comment>
<dbReference type="InterPro" id="IPR032675">
    <property type="entry name" value="LRR_dom_sf"/>
</dbReference>
<dbReference type="EMBL" id="JARJCW010000078">
    <property type="protein sequence ID" value="KAJ7197384.1"/>
    <property type="molecule type" value="Genomic_DNA"/>
</dbReference>
<evidence type="ECO:0000313" key="1">
    <source>
        <dbReference type="EMBL" id="KAJ7197384.1"/>
    </source>
</evidence>
<evidence type="ECO:0000313" key="2">
    <source>
        <dbReference type="Proteomes" id="UP001219525"/>
    </source>
</evidence>
<dbReference type="Gene3D" id="3.80.10.10">
    <property type="entry name" value="Ribonuclease Inhibitor"/>
    <property type="match status" value="1"/>
</dbReference>